<feature type="domain" description="DUF8082" evidence="1">
    <location>
        <begin position="147"/>
        <end position="210"/>
    </location>
</feature>
<gene>
    <name evidence="2" type="ORF">HELGO_WM12863</name>
</gene>
<name>A0A6S6T081_9GAMM</name>
<reference evidence="2" key="1">
    <citation type="submission" date="2020-01" db="EMBL/GenBank/DDBJ databases">
        <authorList>
            <person name="Meier V. D."/>
            <person name="Meier V D."/>
        </authorList>
    </citation>
    <scope>NUCLEOTIDE SEQUENCE</scope>
    <source>
        <strain evidence="2">HLG_WM_MAG_07</strain>
    </source>
</reference>
<evidence type="ECO:0000313" key="2">
    <source>
        <dbReference type="EMBL" id="CAA6808839.1"/>
    </source>
</evidence>
<sequence>MEQIVQNLSSLKGVLDACLYKDTEIVASTFSEEQNVKMSDLGEMVDQVFGALRAIEKSHDEIYFSLNDKYIAVYFLNDSHLAILLTEKKINFPLVHMGVKSAAGKLKRIQEKAEKEQQQLSQSVNGHVASTPAHIPTEESIKTQLIRISTVLMGYLGPAAMLIVDDHVEVWKQKYVQTPENLEYLVIMLESEITSDTDKVQFRDKVSSVIAE</sequence>
<proteinExistence type="predicted"/>
<dbReference type="EMBL" id="CACVAY010000038">
    <property type="protein sequence ID" value="CAA6808839.1"/>
    <property type="molecule type" value="Genomic_DNA"/>
</dbReference>
<dbReference type="AlphaFoldDB" id="A0A6S6T081"/>
<dbReference type="InterPro" id="IPR058395">
    <property type="entry name" value="DUF8082"/>
</dbReference>
<evidence type="ECO:0000259" key="1">
    <source>
        <dbReference type="Pfam" id="PF26309"/>
    </source>
</evidence>
<organism evidence="2">
    <name type="scientific">uncultured Thiotrichaceae bacterium</name>
    <dbReference type="NCBI Taxonomy" id="298394"/>
    <lineage>
        <taxon>Bacteria</taxon>
        <taxon>Pseudomonadati</taxon>
        <taxon>Pseudomonadota</taxon>
        <taxon>Gammaproteobacteria</taxon>
        <taxon>Thiotrichales</taxon>
        <taxon>Thiotrichaceae</taxon>
        <taxon>environmental samples</taxon>
    </lineage>
</organism>
<dbReference type="Pfam" id="PF26309">
    <property type="entry name" value="DUF8082"/>
    <property type="match status" value="1"/>
</dbReference>
<protein>
    <recommendedName>
        <fullName evidence="1">DUF8082 domain-containing protein</fullName>
    </recommendedName>
</protein>
<accession>A0A6S6T081</accession>